<name>A0ABU5DVD7_9PROT</name>
<evidence type="ECO:0000256" key="4">
    <source>
        <dbReference type="SAM" id="MobiDB-lite"/>
    </source>
</evidence>
<reference evidence="6 7" key="1">
    <citation type="journal article" date="2013" name="Antonie Van Leeuwenhoek">
        <title>Dongia rigui sp. nov., isolated from freshwater of a large wetland in Korea.</title>
        <authorList>
            <person name="Baik K.S."/>
            <person name="Hwang Y.M."/>
            <person name="Choi J.S."/>
            <person name="Kwon J."/>
            <person name="Seong C.N."/>
        </authorList>
    </citation>
    <scope>NUCLEOTIDE SEQUENCE [LARGE SCALE GENOMIC DNA]</scope>
    <source>
        <strain evidence="6 7">04SU4-P</strain>
    </source>
</reference>
<dbReference type="Pfam" id="PF12840">
    <property type="entry name" value="HTH_20"/>
    <property type="match status" value="1"/>
</dbReference>
<keyword evidence="1" id="KW-0805">Transcription regulation</keyword>
<dbReference type="Proteomes" id="UP001271769">
    <property type="component" value="Unassembled WGS sequence"/>
</dbReference>
<dbReference type="SMART" id="SM00418">
    <property type="entry name" value="HTH_ARSR"/>
    <property type="match status" value="1"/>
</dbReference>
<evidence type="ECO:0000256" key="2">
    <source>
        <dbReference type="ARBA" id="ARBA00023125"/>
    </source>
</evidence>
<dbReference type="NCBIfam" id="NF033788">
    <property type="entry name" value="HTH_metalloreg"/>
    <property type="match status" value="1"/>
</dbReference>
<feature type="region of interest" description="Disordered" evidence="4">
    <location>
        <begin position="105"/>
        <end position="127"/>
    </location>
</feature>
<evidence type="ECO:0000313" key="7">
    <source>
        <dbReference type="Proteomes" id="UP001271769"/>
    </source>
</evidence>
<dbReference type="InterPro" id="IPR036388">
    <property type="entry name" value="WH-like_DNA-bd_sf"/>
</dbReference>
<keyword evidence="2" id="KW-0238">DNA-binding</keyword>
<dbReference type="PANTHER" id="PTHR43132:SF2">
    <property type="entry name" value="ARSENICAL RESISTANCE OPERON REPRESSOR ARSR-RELATED"/>
    <property type="match status" value="1"/>
</dbReference>
<sequence>MVQEAQQIVTSLGALAHEHRLAVYRLLVAKGPEGLAAGSLAETMAMPPSSLTFHLQQLLQAGLVTQRRLGRQIIYAADFANMNRLVAYLTENCCGGQACAPVCDPDPKESVAKGETENEAPARQRCR</sequence>
<dbReference type="PRINTS" id="PR00778">
    <property type="entry name" value="HTHARSR"/>
</dbReference>
<dbReference type="PANTHER" id="PTHR43132">
    <property type="entry name" value="ARSENICAL RESISTANCE OPERON REPRESSOR ARSR-RELATED"/>
    <property type="match status" value="1"/>
</dbReference>
<dbReference type="Gene3D" id="1.10.10.10">
    <property type="entry name" value="Winged helix-like DNA-binding domain superfamily/Winged helix DNA-binding domain"/>
    <property type="match status" value="1"/>
</dbReference>
<dbReference type="InterPro" id="IPR051011">
    <property type="entry name" value="Metal_resp_trans_reg"/>
</dbReference>
<feature type="domain" description="HTH arsR-type" evidence="5">
    <location>
        <begin position="1"/>
        <end position="97"/>
    </location>
</feature>
<gene>
    <name evidence="6" type="ORF">SMD31_05100</name>
</gene>
<accession>A0ABU5DVD7</accession>
<comment type="caution">
    <text evidence="6">The sequence shown here is derived from an EMBL/GenBank/DDBJ whole genome shotgun (WGS) entry which is preliminary data.</text>
</comment>
<dbReference type="CDD" id="cd00090">
    <property type="entry name" value="HTH_ARSR"/>
    <property type="match status" value="1"/>
</dbReference>
<dbReference type="PROSITE" id="PS50987">
    <property type="entry name" value="HTH_ARSR_2"/>
    <property type="match status" value="1"/>
</dbReference>
<keyword evidence="3" id="KW-0804">Transcription</keyword>
<evidence type="ECO:0000259" key="5">
    <source>
        <dbReference type="PROSITE" id="PS50987"/>
    </source>
</evidence>
<proteinExistence type="predicted"/>
<protein>
    <submittedName>
        <fullName evidence="6">Metalloregulator ArsR/SmtB family transcription factor</fullName>
    </submittedName>
</protein>
<dbReference type="SUPFAM" id="SSF46785">
    <property type="entry name" value="Winged helix' DNA-binding domain"/>
    <property type="match status" value="1"/>
</dbReference>
<organism evidence="6 7">
    <name type="scientific">Dongia rigui</name>
    <dbReference type="NCBI Taxonomy" id="940149"/>
    <lineage>
        <taxon>Bacteria</taxon>
        <taxon>Pseudomonadati</taxon>
        <taxon>Pseudomonadota</taxon>
        <taxon>Alphaproteobacteria</taxon>
        <taxon>Rhodospirillales</taxon>
        <taxon>Dongiaceae</taxon>
        <taxon>Dongia</taxon>
    </lineage>
</organism>
<dbReference type="InterPro" id="IPR011991">
    <property type="entry name" value="ArsR-like_HTH"/>
</dbReference>
<keyword evidence="7" id="KW-1185">Reference proteome</keyword>
<dbReference type="EMBL" id="JAXCLX010000001">
    <property type="protein sequence ID" value="MDY0871283.1"/>
    <property type="molecule type" value="Genomic_DNA"/>
</dbReference>
<dbReference type="InterPro" id="IPR001845">
    <property type="entry name" value="HTH_ArsR_DNA-bd_dom"/>
</dbReference>
<dbReference type="RefSeq" id="WP_320499702.1">
    <property type="nucleotide sequence ID" value="NZ_JAXCLX010000001.1"/>
</dbReference>
<dbReference type="InterPro" id="IPR036390">
    <property type="entry name" value="WH_DNA-bd_sf"/>
</dbReference>
<evidence type="ECO:0000256" key="3">
    <source>
        <dbReference type="ARBA" id="ARBA00023163"/>
    </source>
</evidence>
<evidence type="ECO:0000313" key="6">
    <source>
        <dbReference type="EMBL" id="MDY0871283.1"/>
    </source>
</evidence>
<evidence type="ECO:0000256" key="1">
    <source>
        <dbReference type="ARBA" id="ARBA00023015"/>
    </source>
</evidence>